<dbReference type="GO" id="GO:0070062">
    <property type="term" value="C:extracellular exosome"/>
    <property type="evidence" value="ECO:0007669"/>
    <property type="project" value="TreeGrafter"/>
</dbReference>
<protein>
    <recommendedName>
        <fullName evidence="7">Lipid-binding serum glycoprotein N-terminal domain-containing protein</fullName>
    </recommendedName>
</protein>
<evidence type="ECO:0000256" key="4">
    <source>
        <dbReference type="ARBA" id="ARBA00022729"/>
    </source>
</evidence>
<proteinExistence type="inferred from homology"/>
<dbReference type="GO" id="GO:0030141">
    <property type="term" value="C:secretory granule"/>
    <property type="evidence" value="ECO:0007669"/>
    <property type="project" value="TreeGrafter"/>
</dbReference>
<dbReference type="PANTHER" id="PTHR47145:SF1">
    <property type="entry name" value="BPI FOLD-CONTAINING FAMILY A MEMBER 2"/>
    <property type="match status" value="1"/>
</dbReference>
<evidence type="ECO:0000256" key="2">
    <source>
        <dbReference type="ARBA" id="ARBA00009020"/>
    </source>
</evidence>
<accession>A0A8B9WM65</accession>
<feature type="signal peptide" evidence="6">
    <location>
        <begin position="1"/>
        <end position="19"/>
    </location>
</feature>
<evidence type="ECO:0000259" key="7">
    <source>
        <dbReference type="Pfam" id="PF01273"/>
    </source>
</evidence>
<evidence type="ECO:0000256" key="6">
    <source>
        <dbReference type="SAM" id="SignalP"/>
    </source>
</evidence>
<dbReference type="InterPro" id="IPR052507">
    <property type="entry name" value="BPI_fold-antibacterial"/>
</dbReference>
<keyword evidence="3" id="KW-0964">Secreted</keyword>
<evidence type="ECO:0000313" key="9">
    <source>
        <dbReference type="Proteomes" id="UP000694520"/>
    </source>
</evidence>
<dbReference type="Gene3D" id="3.15.10.10">
    <property type="entry name" value="Bactericidal permeability-increasing protein, domain 1"/>
    <property type="match status" value="1"/>
</dbReference>
<sequence length="298" mass="31959">MLPLWRLVLLCGLLTGTSASLLDNNVVRELQSALRKELETDDSASEPVLEKVKADFELLQDFTCLEMIAVKEVLPEKIQDAEIVLDKDNSNNRQLLVRCLRLTIRSISIGNITFQGTPGGTSINLSISITAKVTLTLPLLGAVIDLTLNFVLQRSISFKIDEAGTLMVVLGECTYTPAKISLPFVNSSVSSLTGLMSNIRKTVTTLVNLVETYIVKYVLCPRIGTIISSLNENLVNNLNGKSQPGEAVGVPSAACQGAGALLYACSTARTVRGPWRSSGSFVLSKSGECGWGNGVPAD</sequence>
<comment type="similarity">
    <text evidence="2">Belongs to the BPI/LBP/Plunc superfamily. Plunc family.</text>
</comment>
<keyword evidence="9" id="KW-1185">Reference proteome</keyword>
<reference evidence="8" key="2">
    <citation type="submission" date="2025-08" db="UniProtKB">
        <authorList>
            <consortium name="Ensembl"/>
        </authorList>
    </citation>
    <scope>IDENTIFICATION</scope>
</reference>
<keyword evidence="4 6" id="KW-0732">Signal</keyword>
<dbReference type="GO" id="GO:0001530">
    <property type="term" value="F:lipopolysaccharide binding"/>
    <property type="evidence" value="ECO:0007669"/>
    <property type="project" value="TreeGrafter"/>
</dbReference>
<organism evidence="8 9">
    <name type="scientific">Bos mutus grunniens</name>
    <name type="common">Wild yak</name>
    <name type="synonym">Bos grunniens</name>
    <dbReference type="NCBI Taxonomy" id="30521"/>
    <lineage>
        <taxon>Eukaryota</taxon>
        <taxon>Metazoa</taxon>
        <taxon>Chordata</taxon>
        <taxon>Craniata</taxon>
        <taxon>Vertebrata</taxon>
        <taxon>Euteleostomi</taxon>
        <taxon>Mammalia</taxon>
        <taxon>Eutheria</taxon>
        <taxon>Laurasiatheria</taxon>
        <taxon>Artiodactyla</taxon>
        <taxon>Ruminantia</taxon>
        <taxon>Pecora</taxon>
        <taxon>Bovidae</taxon>
        <taxon>Bovinae</taxon>
        <taxon>Bos</taxon>
    </lineage>
</organism>
<dbReference type="Proteomes" id="UP000694520">
    <property type="component" value="Chromosome 12"/>
</dbReference>
<dbReference type="AlphaFoldDB" id="A0A8B9WM65"/>
<feature type="chain" id="PRO_5034050025" description="Lipid-binding serum glycoprotein N-terminal domain-containing protein" evidence="6">
    <location>
        <begin position="20"/>
        <end position="298"/>
    </location>
</feature>
<dbReference type="InterPro" id="IPR017942">
    <property type="entry name" value="Lipid-bd_serum_glycop_N"/>
</dbReference>
<evidence type="ECO:0000256" key="5">
    <source>
        <dbReference type="ARBA" id="ARBA00023157"/>
    </source>
</evidence>
<reference evidence="8" key="1">
    <citation type="submission" date="2019-05" db="EMBL/GenBank/DDBJ databases">
        <authorList>
            <person name="Zhang S."/>
            <person name="Liu J."/>
        </authorList>
    </citation>
    <scope>NUCLEOTIDE SEQUENCE [LARGE SCALE GENOMIC DNA]</scope>
</reference>
<evidence type="ECO:0000256" key="1">
    <source>
        <dbReference type="ARBA" id="ARBA00004613"/>
    </source>
</evidence>
<keyword evidence="5" id="KW-1015">Disulfide bond</keyword>
<evidence type="ECO:0000256" key="3">
    <source>
        <dbReference type="ARBA" id="ARBA00022525"/>
    </source>
</evidence>
<dbReference type="PANTHER" id="PTHR47145">
    <property type="entry name" value="BPI FOLD-CONTAINING FAMILY A MEMBER 2"/>
    <property type="match status" value="1"/>
</dbReference>
<dbReference type="Ensembl" id="ENSBGRT00000010175.1">
    <property type="protein sequence ID" value="ENSBGRP00000008844.1"/>
    <property type="gene ID" value="ENSBGRG00000005491.1"/>
</dbReference>
<dbReference type="GeneTree" id="ENSGT01100000263546"/>
<feature type="domain" description="Lipid-binding serum glycoprotein N-terminal" evidence="7">
    <location>
        <begin position="92"/>
        <end position="230"/>
    </location>
</feature>
<dbReference type="SUPFAM" id="SSF55394">
    <property type="entry name" value="Bactericidal permeability-increasing protein, BPI"/>
    <property type="match status" value="1"/>
</dbReference>
<evidence type="ECO:0000313" key="8">
    <source>
        <dbReference type="Ensembl" id="ENSBGRP00000008844.1"/>
    </source>
</evidence>
<dbReference type="InterPro" id="IPR017943">
    <property type="entry name" value="Bactericidal_perm-incr_a/b_dom"/>
</dbReference>
<name>A0A8B9WM65_BOSMU</name>
<reference evidence="8" key="3">
    <citation type="submission" date="2025-09" db="UniProtKB">
        <authorList>
            <consortium name="Ensembl"/>
        </authorList>
    </citation>
    <scope>IDENTIFICATION</scope>
</reference>
<comment type="subcellular location">
    <subcellularLocation>
        <location evidence="1">Secreted</location>
    </subcellularLocation>
</comment>
<dbReference type="Pfam" id="PF01273">
    <property type="entry name" value="LBP_BPI_CETP"/>
    <property type="match status" value="1"/>
</dbReference>